<proteinExistence type="predicted"/>
<accession>A0ABZ2LBH2</accession>
<dbReference type="InterPro" id="IPR008984">
    <property type="entry name" value="SMAD_FHA_dom_sf"/>
</dbReference>
<evidence type="ECO:0000313" key="2">
    <source>
        <dbReference type="EMBL" id="WXB07720.1"/>
    </source>
</evidence>
<dbReference type="Proteomes" id="UP001374803">
    <property type="component" value="Chromosome"/>
</dbReference>
<dbReference type="CDD" id="cd00060">
    <property type="entry name" value="FHA"/>
    <property type="match status" value="1"/>
</dbReference>
<dbReference type="InterPro" id="IPR000253">
    <property type="entry name" value="FHA_dom"/>
</dbReference>
<dbReference type="Gene3D" id="2.60.200.20">
    <property type="match status" value="1"/>
</dbReference>
<reference evidence="2" key="1">
    <citation type="submission" date="2021-12" db="EMBL/GenBank/DDBJ databases">
        <title>Discovery of the Pendulisporaceae a myxobacterial family with distinct sporulation behavior and unique specialized metabolism.</title>
        <authorList>
            <person name="Garcia R."/>
            <person name="Popoff A."/>
            <person name="Bader C.D."/>
            <person name="Loehr J."/>
            <person name="Walesch S."/>
            <person name="Walt C."/>
            <person name="Boldt J."/>
            <person name="Bunk B."/>
            <person name="Haeckl F.J.F.P.J."/>
            <person name="Gunesch A.P."/>
            <person name="Birkelbach J."/>
            <person name="Nuebel U."/>
            <person name="Pietschmann T."/>
            <person name="Bach T."/>
            <person name="Mueller R."/>
        </authorList>
    </citation>
    <scope>NUCLEOTIDE SEQUENCE</scope>
    <source>
        <strain evidence="2">MSr11367</strain>
    </source>
</reference>
<dbReference type="RefSeq" id="WP_394837385.1">
    <property type="nucleotide sequence ID" value="NZ_CP089929.1"/>
</dbReference>
<feature type="domain" description="FHA" evidence="1">
    <location>
        <begin position="234"/>
        <end position="292"/>
    </location>
</feature>
<dbReference type="PROSITE" id="PS50006">
    <property type="entry name" value="FHA_DOMAIN"/>
    <property type="match status" value="1"/>
</dbReference>
<organism evidence="2 3">
    <name type="scientific">Pendulispora rubella</name>
    <dbReference type="NCBI Taxonomy" id="2741070"/>
    <lineage>
        <taxon>Bacteria</taxon>
        <taxon>Pseudomonadati</taxon>
        <taxon>Myxococcota</taxon>
        <taxon>Myxococcia</taxon>
        <taxon>Myxococcales</taxon>
        <taxon>Sorangiineae</taxon>
        <taxon>Pendulisporaceae</taxon>
        <taxon>Pendulispora</taxon>
    </lineage>
</organism>
<dbReference type="EMBL" id="CP089983">
    <property type="protein sequence ID" value="WXB07720.1"/>
    <property type="molecule type" value="Genomic_DNA"/>
</dbReference>
<dbReference type="SUPFAM" id="SSF49879">
    <property type="entry name" value="SMAD/FHA domain"/>
    <property type="match status" value="1"/>
</dbReference>
<gene>
    <name evidence="2" type="ORF">LVJ94_10800</name>
</gene>
<dbReference type="Pfam" id="PF00498">
    <property type="entry name" value="FHA"/>
    <property type="match status" value="1"/>
</dbReference>
<keyword evidence="3" id="KW-1185">Reference proteome</keyword>
<name>A0ABZ2LBH2_9BACT</name>
<sequence length="400" mass="43254">MGVFDRIFGKGGYAQVARRAELRGDLARAAELWDLAGQPEETARVMLLRGDAELEPSARRQHYLQAKSIAPEGHSVREEARRKHALLTLAMAKDGALSTALRQELLAAARELEELGEPLKAADGYRLASDEEGEARALTQAGEIEKLESLLTSEQDRQRRERARQQTAAEVEMMVAGGRRREALATGEAWLETDPDDRLLRERCDALRARRTRGAVLRVVLEGRDLLFAFGQEIVLGRAEPTLSAIGPETGHIAVASHAVSRRHLRIVREGGETFAMDLGSRNGTYLRGMRAAGKVSMGPGLELHLGNEVPVRLTPSTQIAGAIVIEIAGRRYIAPFGAARLPVADWQLDLGAGGWLELIGGAHAFLGDAALASRATLLAGDRIARARGGPCVLEIAGET</sequence>
<evidence type="ECO:0000313" key="3">
    <source>
        <dbReference type="Proteomes" id="UP001374803"/>
    </source>
</evidence>
<protein>
    <submittedName>
        <fullName evidence="2">FHA domain-containing protein</fullName>
    </submittedName>
</protein>
<evidence type="ECO:0000259" key="1">
    <source>
        <dbReference type="PROSITE" id="PS50006"/>
    </source>
</evidence>
<dbReference type="SMART" id="SM00240">
    <property type="entry name" value="FHA"/>
    <property type="match status" value="1"/>
</dbReference>